<feature type="compositionally biased region" description="Basic and acidic residues" evidence="1">
    <location>
        <begin position="421"/>
        <end position="431"/>
    </location>
</feature>
<feature type="compositionally biased region" description="Low complexity" evidence="1">
    <location>
        <begin position="208"/>
        <end position="226"/>
    </location>
</feature>
<dbReference type="InParanoid" id="A0A136J9J0"/>
<dbReference type="Proteomes" id="UP000070501">
    <property type="component" value="Unassembled WGS sequence"/>
</dbReference>
<reference evidence="4" key="1">
    <citation type="submission" date="2016-02" db="EMBL/GenBank/DDBJ databases">
        <title>Draft genome sequence of Microdochium bolleyi, a fungal endophyte of beachgrass.</title>
        <authorList>
            <consortium name="DOE Joint Genome Institute"/>
            <person name="David A.S."/>
            <person name="May G."/>
            <person name="Haridas S."/>
            <person name="Lim J."/>
            <person name="Wang M."/>
            <person name="Labutti K."/>
            <person name="Lipzen A."/>
            <person name="Barry K."/>
            <person name="Grigoriev I.V."/>
        </authorList>
    </citation>
    <scope>NUCLEOTIDE SEQUENCE [LARGE SCALE GENOMIC DNA]</scope>
    <source>
        <strain evidence="4">J235TASD1</strain>
    </source>
</reference>
<feature type="region of interest" description="Disordered" evidence="1">
    <location>
        <begin position="337"/>
        <end position="443"/>
    </location>
</feature>
<gene>
    <name evidence="3" type="ORF">Micbo1qcDRAFT_193179</name>
</gene>
<keyword evidence="2" id="KW-1133">Transmembrane helix</keyword>
<feature type="compositionally biased region" description="Polar residues" evidence="1">
    <location>
        <begin position="348"/>
        <end position="362"/>
    </location>
</feature>
<evidence type="ECO:0000256" key="1">
    <source>
        <dbReference type="SAM" id="MobiDB-lite"/>
    </source>
</evidence>
<keyword evidence="4" id="KW-1185">Reference proteome</keyword>
<dbReference type="EMBL" id="KQ964247">
    <property type="protein sequence ID" value="KXJ93831.1"/>
    <property type="molecule type" value="Genomic_DNA"/>
</dbReference>
<feature type="transmembrane region" description="Helical" evidence="2">
    <location>
        <begin position="304"/>
        <end position="322"/>
    </location>
</feature>
<name>A0A136J9J0_9PEZI</name>
<sequence length="443" mass="47766">MEHILPRSVLNWTREPIPGFLPSAGGLIALADLSTVSQRTAIAGGSSWLDALLLAPGLHYQQAADSLSDGSPSFFSAAEFLPSKTTLYSITNTATIRYLQRVALTGQDVVINVGPELPKRLGHGLGRRRRQHLGPGSHASHDLHSQVGWFSHVLYLLSPVLTAVSFILMALLADWWGVGLLSALMFARILNIWVIKQRSQPQPPPSTPTSSSPSISSSISTTYPSTHKPHAPDDINNDDFLTEYIVDIGPSGRTVHLRGLSSDLQALTTSSWLATKTHAQGYLEAAAKLTVYLVAALSGQLSQLGALIFMTLLLITAGLLGLSNAHAKHMQMHGRIAVPEPAGPKSPLFSSFASNSPAGSQQRRQEPARYRGALSQRQQADRSDGGMSGQFPWWNSVSDTDVGPSWPPSTMTRRSSSGLTHDMEDLAEKGQSKPPARRKMAVK</sequence>
<dbReference type="OrthoDB" id="2956246at2759"/>
<feature type="compositionally biased region" description="Polar residues" evidence="1">
    <location>
        <begin position="408"/>
        <end position="419"/>
    </location>
</feature>
<proteinExistence type="predicted"/>
<protein>
    <submittedName>
        <fullName evidence="3">Uncharacterized protein</fullName>
    </submittedName>
</protein>
<dbReference type="STRING" id="196109.A0A136J9J0"/>
<keyword evidence="2" id="KW-0812">Transmembrane</keyword>
<dbReference type="AlphaFoldDB" id="A0A136J9J0"/>
<evidence type="ECO:0000313" key="4">
    <source>
        <dbReference type="Proteomes" id="UP000070501"/>
    </source>
</evidence>
<feature type="region of interest" description="Disordered" evidence="1">
    <location>
        <begin position="198"/>
        <end position="235"/>
    </location>
</feature>
<organism evidence="3 4">
    <name type="scientific">Microdochium bolleyi</name>
    <dbReference type="NCBI Taxonomy" id="196109"/>
    <lineage>
        <taxon>Eukaryota</taxon>
        <taxon>Fungi</taxon>
        <taxon>Dikarya</taxon>
        <taxon>Ascomycota</taxon>
        <taxon>Pezizomycotina</taxon>
        <taxon>Sordariomycetes</taxon>
        <taxon>Xylariomycetidae</taxon>
        <taxon>Xylariales</taxon>
        <taxon>Microdochiaceae</taxon>
        <taxon>Microdochium</taxon>
    </lineage>
</organism>
<feature type="transmembrane region" description="Helical" evidence="2">
    <location>
        <begin position="153"/>
        <end position="172"/>
    </location>
</feature>
<evidence type="ECO:0000313" key="3">
    <source>
        <dbReference type="EMBL" id="KXJ93831.1"/>
    </source>
</evidence>
<keyword evidence="2" id="KW-0472">Membrane</keyword>
<accession>A0A136J9J0</accession>
<evidence type="ECO:0000256" key="2">
    <source>
        <dbReference type="SAM" id="Phobius"/>
    </source>
</evidence>